<feature type="signal peptide" evidence="2">
    <location>
        <begin position="1"/>
        <end position="34"/>
    </location>
</feature>
<proteinExistence type="predicted"/>
<keyword evidence="2" id="KW-0732">Signal</keyword>
<name>A0A7C9ME14_9BACT</name>
<dbReference type="InterPro" id="IPR032710">
    <property type="entry name" value="NTF2-like_dom_sf"/>
</dbReference>
<sequence>MSPLPQGNTRLGRPAAVRLLLVLCALLALLPGCAGKAAPKDAPKPTGFASADAKNVHAFIVAYPAVAASGDAKALLRLFTDDARVVPLLGNAIRPIRSGELAKQLPAAMADERRMGLRLVWREPMDIQTKGERASVRVVADLAWEQAGQEKQAVMDCFFGLVRDEHLMWKIKEFHGEPVGPNFRLPPAGSPQKPLPPRDATLKGRKTKRVIKGEPPKKAQPAPATAPQPASQPPAEPAPAPTGGQIVPTDEAPKPLF</sequence>
<accession>A0A7C9ME14</accession>
<feature type="region of interest" description="Disordered" evidence="1">
    <location>
        <begin position="180"/>
        <end position="257"/>
    </location>
</feature>
<dbReference type="Proteomes" id="UP000482487">
    <property type="component" value="Unassembled WGS sequence"/>
</dbReference>
<protein>
    <recommendedName>
        <fullName evidence="5">SnoaL-like domain-containing protein</fullName>
    </recommendedName>
</protein>
<dbReference type="EMBL" id="WVUD01000004">
    <property type="protein sequence ID" value="MYL82270.1"/>
    <property type="molecule type" value="Genomic_DNA"/>
</dbReference>
<reference evidence="3 4" key="1">
    <citation type="submission" date="2020-01" db="EMBL/GenBank/DDBJ databases">
        <title>Genome sequence of Desulfovibrio aerotolerans DSM 16695(T).</title>
        <authorList>
            <person name="Karnachuk O."/>
            <person name="Avakyan M."/>
            <person name="Mardanov A."/>
            <person name="Kadnikov V."/>
            <person name="Ravin N."/>
        </authorList>
    </citation>
    <scope>NUCLEOTIDE SEQUENCE [LARGE SCALE GENOMIC DNA]</scope>
    <source>
        <strain evidence="3 4">DSM 16695</strain>
    </source>
</reference>
<evidence type="ECO:0000313" key="4">
    <source>
        <dbReference type="Proteomes" id="UP000482487"/>
    </source>
</evidence>
<dbReference type="AlphaFoldDB" id="A0A7C9ME14"/>
<evidence type="ECO:0000313" key="3">
    <source>
        <dbReference type="EMBL" id="MYL82270.1"/>
    </source>
</evidence>
<dbReference type="OrthoDB" id="5455828at2"/>
<dbReference type="Gene3D" id="3.10.450.50">
    <property type="match status" value="1"/>
</dbReference>
<evidence type="ECO:0000256" key="1">
    <source>
        <dbReference type="SAM" id="MobiDB-lite"/>
    </source>
</evidence>
<evidence type="ECO:0008006" key="5">
    <source>
        <dbReference type="Google" id="ProtNLM"/>
    </source>
</evidence>
<comment type="caution">
    <text evidence="3">The sequence shown here is derived from an EMBL/GenBank/DDBJ whole genome shotgun (WGS) entry which is preliminary data.</text>
</comment>
<dbReference type="SUPFAM" id="SSF54427">
    <property type="entry name" value="NTF2-like"/>
    <property type="match status" value="1"/>
</dbReference>
<gene>
    <name evidence="3" type="ORF">GTA51_03845</name>
</gene>
<keyword evidence="4" id="KW-1185">Reference proteome</keyword>
<feature type="chain" id="PRO_5028831611" description="SnoaL-like domain-containing protein" evidence="2">
    <location>
        <begin position="35"/>
        <end position="257"/>
    </location>
</feature>
<organism evidence="3 4">
    <name type="scientific">Solidesulfovibrio aerotolerans</name>
    <dbReference type="NCBI Taxonomy" id="295255"/>
    <lineage>
        <taxon>Bacteria</taxon>
        <taxon>Pseudomonadati</taxon>
        <taxon>Thermodesulfobacteriota</taxon>
        <taxon>Desulfovibrionia</taxon>
        <taxon>Desulfovibrionales</taxon>
        <taxon>Desulfovibrionaceae</taxon>
        <taxon>Solidesulfovibrio</taxon>
    </lineage>
</organism>
<evidence type="ECO:0000256" key="2">
    <source>
        <dbReference type="SAM" id="SignalP"/>
    </source>
</evidence>
<feature type="compositionally biased region" description="Pro residues" evidence="1">
    <location>
        <begin position="224"/>
        <end position="240"/>
    </location>
</feature>